<proteinExistence type="predicted"/>
<organism evidence="1 2">
    <name type="scientific">Tritrichomonas musculus</name>
    <dbReference type="NCBI Taxonomy" id="1915356"/>
    <lineage>
        <taxon>Eukaryota</taxon>
        <taxon>Metamonada</taxon>
        <taxon>Parabasalia</taxon>
        <taxon>Tritrichomonadida</taxon>
        <taxon>Tritrichomonadidae</taxon>
        <taxon>Tritrichomonas</taxon>
    </lineage>
</organism>
<accession>A0ABR2JXU1</accession>
<evidence type="ECO:0008006" key="3">
    <source>
        <dbReference type="Google" id="ProtNLM"/>
    </source>
</evidence>
<dbReference type="EMBL" id="JAPFFF010000009">
    <property type="protein sequence ID" value="KAK8883323.1"/>
    <property type="molecule type" value="Genomic_DNA"/>
</dbReference>
<evidence type="ECO:0000313" key="1">
    <source>
        <dbReference type="EMBL" id="KAK8883323.1"/>
    </source>
</evidence>
<comment type="caution">
    <text evidence="1">The sequence shown here is derived from an EMBL/GenBank/DDBJ whole genome shotgun (WGS) entry which is preliminary data.</text>
</comment>
<reference evidence="1 2" key="1">
    <citation type="submission" date="2024-04" db="EMBL/GenBank/DDBJ databases">
        <title>Tritrichomonas musculus Genome.</title>
        <authorList>
            <person name="Alves-Ferreira E."/>
            <person name="Grigg M."/>
            <person name="Lorenzi H."/>
            <person name="Galac M."/>
        </authorList>
    </citation>
    <scope>NUCLEOTIDE SEQUENCE [LARGE SCALE GENOMIC DNA]</scope>
    <source>
        <strain evidence="1 2">EAF2021</strain>
    </source>
</reference>
<keyword evidence="2" id="KW-1185">Reference proteome</keyword>
<sequence>MTNETSVIKNHEFDIQQETFSFLSYNSISGKYEWGYHNESFSDLEQYWNEIDDYIPFSIKSPDQINGFILTNDDPIYILNIDDNQHLIHKNQLCEKAPKIFTDYFISKLSK</sequence>
<name>A0ABR2JXU1_9EUKA</name>
<dbReference type="Proteomes" id="UP001470230">
    <property type="component" value="Unassembled WGS sequence"/>
</dbReference>
<protein>
    <recommendedName>
        <fullName evidence="3">SMI1/KNR4 family protein</fullName>
    </recommendedName>
</protein>
<gene>
    <name evidence="1" type="ORF">M9Y10_045973</name>
</gene>
<evidence type="ECO:0000313" key="2">
    <source>
        <dbReference type="Proteomes" id="UP001470230"/>
    </source>
</evidence>